<dbReference type="SMART" id="SM00530">
    <property type="entry name" value="HTH_XRE"/>
    <property type="match status" value="1"/>
</dbReference>
<protein>
    <submittedName>
        <fullName evidence="2">Helix-turn-helix transcriptional regulator</fullName>
    </submittedName>
</protein>
<dbReference type="CDD" id="cd00093">
    <property type="entry name" value="HTH_XRE"/>
    <property type="match status" value="1"/>
</dbReference>
<accession>A0A9D9IE55</accession>
<dbReference type="SUPFAM" id="SSF47413">
    <property type="entry name" value="lambda repressor-like DNA-binding domains"/>
    <property type="match status" value="1"/>
</dbReference>
<proteinExistence type="predicted"/>
<reference evidence="2" key="2">
    <citation type="journal article" date="2021" name="PeerJ">
        <title>Extensive microbial diversity within the chicken gut microbiome revealed by metagenomics and culture.</title>
        <authorList>
            <person name="Gilroy R."/>
            <person name="Ravi A."/>
            <person name="Getino M."/>
            <person name="Pursley I."/>
            <person name="Horton D.L."/>
            <person name="Alikhan N.F."/>
            <person name="Baker D."/>
            <person name="Gharbi K."/>
            <person name="Hall N."/>
            <person name="Watson M."/>
            <person name="Adriaenssens E.M."/>
            <person name="Foster-Nyarko E."/>
            <person name="Jarju S."/>
            <person name="Secka A."/>
            <person name="Antonio M."/>
            <person name="Oren A."/>
            <person name="Chaudhuri R.R."/>
            <person name="La Ragione R."/>
            <person name="Hildebrand F."/>
            <person name="Pallen M.J."/>
        </authorList>
    </citation>
    <scope>NUCLEOTIDE SEQUENCE</scope>
    <source>
        <strain evidence="2">14700</strain>
    </source>
</reference>
<evidence type="ECO:0000313" key="3">
    <source>
        <dbReference type="Proteomes" id="UP000810292"/>
    </source>
</evidence>
<dbReference type="PROSITE" id="PS50943">
    <property type="entry name" value="HTH_CROC1"/>
    <property type="match status" value="1"/>
</dbReference>
<dbReference type="Gene3D" id="1.10.260.40">
    <property type="entry name" value="lambda repressor-like DNA-binding domains"/>
    <property type="match status" value="1"/>
</dbReference>
<dbReference type="Pfam" id="PF01381">
    <property type="entry name" value="HTH_3"/>
    <property type="match status" value="1"/>
</dbReference>
<sequence>MLVVVRKPPIEFSIKGTVPEKLIRNLVREYGPDNVSMEYDDMMNAMDMDWFKEESAKDTPGRTLRFYRKLAGMTQPELAAKLGTTKQIISNMENDKKPISRMMAHKLAEIFDVPAARFI</sequence>
<comment type="caution">
    <text evidence="2">The sequence shown here is derived from an EMBL/GenBank/DDBJ whole genome shotgun (WGS) entry which is preliminary data.</text>
</comment>
<dbReference type="GO" id="GO:0003677">
    <property type="term" value="F:DNA binding"/>
    <property type="evidence" value="ECO:0007669"/>
    <property type="project" value="InterPro"/>
</dbReference>
<evidence type="ECO:0000259" key="1">
    <source>
        <dbReference type="PROSITE" id="PS50943"/>
    </source>
</evidence>
<dbReference type="Proteomes" id="UP000810292">
    <property type="component" value="Unassembled WGS sequence"/>
</dbReference>
<reference evidence="2" key="1">
    <citation type="submission" date="2020-10" db="EMBL/GenBank/DDBJ databases">
        <authorList>
            <person name="Gilroy R."/>
        </authorList>
    </citation>
    <scope>NUCLEOTIDE SEQUENCE</scope>
    <source>
        <strain evidence="2">14700</strain>
    </source>
</reference>
<dbReference type="InterPro" id="IPR001387">
    <property type="entry name" value="Cro/C1-type_HTH"/>
</dbReference>
<dbReference type="AlphaFoldDB" id="A0A9D9IE55"/>
<evidence type="ECO:0000313" key="2">
    <source>
        <dbReference type="EMBL" id="MBO8469901.1"/>
    </source>
</evidence>
<dbReference type="EMBL" id="JADIMF010000148">
    <property type="protein sequence ID" value="MBO8469901.1"/>
    <property type="molecule type" value="Genomic_DNA"/>
</dbReference>
<organism evidence="2 3">
    <name type="scientific">Candidatus Ornithospirochaeta stercoravium</name>
    <dbReference type="NCBI Taxonomy" id="2840897"/>
    <lineage>
        <taxon>Bacteria</taxon>
        <taxon>Pseudomonadati</taxon>
        <taxon>Spirochaetota</taxon>
        <taxon>Spirochaetia</taxon>
        <taxon>Spirochaetales</taxon>
        <taxon>Spirochaetaceae</taxon>
        <taxon>Spirochaetaceae incertae sedis</taxon>
        <taxon>Candidatus Ornithospirochaeta</taxon>
    </lineage>
</organism>
<dbReference type="InterPro" id="IPR010982">
    <property type="entry name" value="Lambda_DNA-bd_dom_sf"/>
</dbReference>
<gene>
    <name evidence="2" type="ORF">IAA72_08975</name>
</gene>
<feature type="domain" description="HTH cro/C1-type" evidence="1">
    <location>
        <begin position="64"/>
        <end position="118"/>
    </location>
</feature>
<name>A0A9D9IE55_9SPIO</name>